<accession>A0A378LWE5</accession>
<proteinExistence type="predicted"/>
<dbReference type="EMBL" id="UGPB01000001">
    <property type="protein sequence ID" value="STY30386.1"/>
    <property type="molecule type" value="Genomic_DNA"/>
</dbReference>
<sequence length="386" mass="43046">MKILLSHQDCKDISLRVKGQLGRLFQGQDFVTEKFVENGEFIFGPEIIAKPLRAFTPTTKFAVETNQLEYVKQIYEEIDKNDDPPEVKKEKKQLVESTILFGQLLFAQSASFHFLDKIKKAYPDLQEKIKKLEGLIEEEGIQKDAYSKRDTLIRRRKFIDGLNEIKTDLNQVMKLTQIEGEKTKLKDSLSDLEKVQHFYYQANDLNFKYANKPSRSYSTFVNHCEKYGGRLGLAVSLIAVGATALSFIPVLTPVMAPIAFIASMTSLGISTPLAFKNIGTMIYNFIKYGAQPTPNEIINTSLYATNVLFAGVGPVVSTAAKIGAVSHAFSTTTKGVSLAYSATKTGYGVTSQVLNAQNKKEVIDKYKSELSEKLDSDTTSEDGFHP</sequence>
<keyword evidence="3" id="KW-1185">Reference proteome</keyword>
<gene>
    <name evidence="2" type="ORF">NCTC11532_02382</name>
</gene>
<organism evidence="2 3">
    <name type="scientific">Legionella wadsworthii</name>
    <dbReference type="NCBI Taxonomy" id="28088"/>
    <lineage>
        <taxon>Bacteria</taxon>
        <taxon>Pseudomonadati</taxon>
        <taxon>Pseudomonadota</taxon>
        <taxon>Gammaproteobacteria</taxon>
        <taxon>Legionellales</taxon>
        <taxon>Legionellaceae</taxon>
        <taxon>Legionella</taxon>
    </lineage>
</organism>
<protein>
    <submittedName>
        <fullName evidence="2">Uncharacterized protein</fullName>
    </submittedName>
</protein>
<dbReference type="RefSeq" id="WP_031563711.1">
    <property type="nucleotide sequence ID" value="NZ_CAAAIS010000004.1"/>
</dbReference>
<keyword evidence="1" id="KW-1133">Transmembrane helix</keyword>
<name>A0A378LWE5_9GAMM</name>
<dbReference type="Proteomes" id="UP000255297">
    <property type="component" value="Unassembled WGS sequence"/>
</dbReference>
<dbReference type="AlphaFoldDB" id="A0A378LWE5"/>
<keyword evidence="1" id="KW-0472">Membrane</keyword>
<evidence type="ECO:0000313" key="2">
    <source>
        <dbReference type="EMBL" id="STY30386.1"/>
    </source>
</evidence>
<feature type="transmembrane region" description="Helical" evidence="1">
    <location>
        <begin position="231"/>
        <end position="248"/>
    </location>
</feature>
<evidence type="ECO:0000313" key="3">
    <source>
        <dbReference type="Proteomes" id="UP000255297"/>
    </source>
</evidence>
<keyword evidence="1" id="KW-0812">Transmembrane</keyword>
<dbReference type="OrthoDB" id="5633853at2"/>
<feature type="transmembrane region" description="Helical" evidence="1">
    <location>
        <begin position="254"/>
        <end position="275"/>
    </location>
</feature>
<reference evidence="2 3" key="1">
    <citation type="submission" date="2018-06" db="EMBL/GenBank/DDBJ databases">
        <authorList>
            <consortium name="Pathogen Informatics"/>
            <person name="Doyle S."/>
        </authorList>
    </citation>
    <scope>NUCLEOTIDE SEQUENCE [LARGE SCALE GENOMIC DNA]</scope>
    <source>
        <strain evidence="2 3">NCTC11532</strain>
    </source>
</reference>
<evidence type="ECO:0000256" key="1">
    <source>
        <dbReference type="SAM" id="Phobius"/>
    </source>
</evidence>